<name>A0AAD5L883_PYTIN</name>
<dbReference type="AlphaFoldDB" id="A0AAD5L883"/>
<dbReference type="EMBL" id="JAKCXM010002041">
    <property type="protein sequence ID" value="KAJ0390492.1"/>
    <property type="molecule type" value="Genomic_DNA"/>
</dbReference>
<sequence length="111" mass="11893">MQGKDEYIARVRWEADESGKALRDAPTFLVDIAPGVDAALVVLIAAAMEEETNKQDVDWVVGTDEKTKALASRHTAHARSLSKRQAVGESAAVSLRLGGDVQLPVNSSMFG</sequence>
<reference evidence="1" key="1">
    <citation type="submission" date="2021-12" db="EMBL/GenBank/DDBJ databases">
        <title>Prjna785345.</title>
        <authorList>
            <person name="Rujirawat T."/>
            <person name="Krajaejun T."/>
        </authorList>
    </citation>
    <scope>NUCLEOTIDE SEQUENCE</scope>
    <source>
        <strain evidence="1">Pi057C3</strain>
    </source>
</reference>
<proteinExistence type="predicted"/>
<gene>
    <name evidence="1" type="ORF">P43SY_011664</name>
</gene>
<keyword evidence="2" id="KW-1185">Reference proteome</keyword>
<protein>
    <submittedName>
        <fullName evidence="1">Uncharacterized protein</fullName>
    </submittedName>
</protein>
<comment type="caution">
    <text evidence="1">The sequence shown here is derived from an EMBL/GenBank/DDBJ whole genome shotgun (WGS) entry which is preliminary data.</text>
</comment>
<accession>A0AAD5L883</accession>
<evidence type="ECO:0000313" key="1">
    <source>
        <dbReference type="EMBL" id="KAJ0390492.1"/>
    </source>
</evidence>
<organism evidence="1 2">
    <name type="scientific">Pythium insidiosum</name>
    <name type="common">Pythiosis disease agent</name>
    <dbReference type="NCBI Taxonomy" id="114742"/>
    <lineage>
        <taxon>Eukaryota</taxon>
        <taxon>Sar</taxon>
        <taxon>Stramenopiles</taxon>
        <taxon>Oomycota</taxon>
        <taxon>Peronosporomycetes</taxon>
        <taxon>Pythiales</taxon>
        <taxon>Pythiaceae</taxon>
        <taxon>Pythium</taxon>
    </lineage>
</organism>
<evidence type="ECO:0000313" key="2">
    <source>
        <dbReference type="Proteomes" id="UP001209570"/>
    </source>
</evidence>
<dbReference type="Proteomes" id="UP001209570">
    <property type="component" value="Unassembled WGS sequence"/>
</dbReference>